<evidence type="ECO:0000313" key="32">
    <source>
        <dbReference type="RefSeq" id="XP_055867992.1"/>
    </source>
</evidence>
<evidence type="ECO:0000256" key="24">
    <source>
        <dbReference type="PIRSR" id="PIRSR634016-1"/>
    </source>
</evidence>
<dbReference type="SUPFAM" id="SSF63737">
    <property type="entry name" value="Leukotriene A4 hydrolase N-terminal domain"/>
    <property type="match status" value="2"/>
</dbReference>
<evidence type="ECO:0000259" key="30">
    <source>
        <dbReference type="Pfam" id="PF17900"/>
    </source>
</evidence>
<dbReference type="InterPro" id="IPR027268">
    <property type="entry name" value="Peptidase_M4/M1_CTD_sf"/>
</dbReference>
<dbReference type="PANTHER" id="PTHR11533:SF276">
    <property type="entry name" value="GLUTAMYL AMINOPEPTIDASE"/>
    <property type="match status" value="1"/>
</dbReference>
<evidence type="ECO:0000256" key="27">
    <source>
        <dbReference type="SAM" id="MobiDB-lite"/>
    </source>
</evidence>
<evidence type="ECO:0000256" key="23">
    <source>
        <dbReference type="ARBA" id="ARBA00023180"/>
    </source>
</evidence>
<dbReference type="Proteomes" id="UP001165740">
    <property type="component" value="Chromosome 15"/>
</dbReference>
<dbReference type="GO" id="GO:0004230">
    <property type="term" value="F:glutamyl aminopeptidase activity"/>
    <property type="evidence" value="ECO:0007669"/>
    <property type="project" value="UniProtKB-EC"/>
</dbReference>
<dbReference type="FunFam" id="2.60.40.1910:FF:000008">
    <property type="entry name" value="Aminopeptidase"/>
    <property type="match status" value="1"/>
</dbReference>
<keyword evidence="16 25" id="KW-0862">Zinc</keyword>
<evidence type="ECO:0000256" key="16">
    <source>
        <dbReference type="ARBA" id="ARBA00022833"/>
    </source>
</evidence>
<evidence type="ECO:0000256" key="13">
    <source>
        <dbReference type="ARBA" id="ARBA00022723"/>
    </source>
</evidence>
<dbReference type="InterPro" id="IPR024571">
    <property type="entry name" value="ERAP1-like_C_dom"/>
</dbReference>
<evidence type="ECO:0000256" key="2">
    <source>
        <dbReference type="ARBA" id="ARBA00001703"/>
    </source>
</evidence>
<comment type="cofactor">
    <cofactor evidence="25">
        <name>Zn(2+)</name>
        <dbReference type="ChEBI" id="CHEBI:29105"/>
    </cofactor>
    <text evidence="25">Binds 1 zinc ion per subunit.</text>
</comment>
<evidence type="ECO:0000256" key="17">
    <source>
        <dbReference type="ARBA" id="ARBA00022837"/>
    </source>
</evidence>
<keyword evidence="13 25" id="KW-0479">Metal-binding</keyword>
<dbReference type="InterPro" id="IPR034016">
    <property type="entry name" value="M1_APN-typ"/>
</dbReference>
<evidence type="ECO:0000256" key="10">
    <source>
        <dbReference type="ARBA" id="ARBA00022475"/>
    </source>
</evidence>
<dbReference type="GO" id="GO:0070006">
    <property type="term" value="F:metalloaminopeptidase activity"/>
    <property type="evidence" value="ECO:0007669"/>
    <property type="project" value="TreeGrafter"/>
</dbReference>
<evidence type="ECO:0000259" key="29">
    <source>
        <dbReference type="Pfam" id="PF11838"/>
    </source>
</evidence>
<dbReference type="Gene3D" id="1.10.390.10">
    <property type="entry name" value="Neutral Protease Domain 2"/>
    <property type="match status" value="1"/>
</dbReference>
<dbReference type="EC" id="3.4.11.2" evidence="6"/>
<feature type="domain" description="Aminopeptidase N-like N-terminal" evidence="30">
    <location>
        <begin position="267"/>
        <end position="342"/>
    </location>
</feature>
<keyword evidence="21" id="KW-0472">Membrane</keyword>
<dbReference type="OMA" id="CDFTYLK"/>
<dbReference type="Gene3D" id="2.60.40.1730">
    <property type="entry name" value="tricorn interacting facor f3 domain"/>
    <property type="match status" value="2"/>
</dbReference>
<keyword evidence="20" id="KW-0482">Metalloprotease</keyword>
<evidence type="ECO:0000256" key="20">
    <source>
        <dbReference type="ARBA" id="ARBA00023049"/>
    </source>
</evidence>
<sequence length="1044" mass="120478">MTSGSTVDIAEVTTLSSDSSSSAPTTPTTSTPLLNVRLPTSVTPLHYNLEIQTYMNSTDPRDFTFKGHVKIWVKCHEESDNVTLHSLYLNIDYNSVSFMGQSPDPSTDPKFVTYKVDDLRQFLIFRLDKTMRVNTTYVLEMSYTSSISNTLVGLYYSRYTRDGTDVYLATTSFQPTDARKMFPCFDEPAMKASFNVTLVRPMDRISLSNMELLDSREPFLDGSITYVKDVFGQSAIMPTYLLVIAICDFTYLKATTNKGKEYSLIDRYLATTSFQPTDARKMFPCFDEPAMKASFNVTLVRPMDRISLSNMELLDSREPFLDGSITYVKDVFGQSAIMPTYLLVIAICDFTYLKATTNKGKEFRTYAVPERLNSTKYSLDVGVKILDYFEEFFNISYPLPKLDMIALPDFVSGAMEHWGLISYSERALLFKEGETNERDKEYVARVVSHELAHMWFGNLVTMSWWDDLWLNEGFASYVENLGVDHVEPDWKILDTYVVEYMYTALANDGLVSSHPLYVPVNHPDEINEIFDSVSYTKGAAVVRMMSHFLGFDVFKKGLTKYLETLAYKNAFHDDLWNFMTAAEIVGADSHRIDVKEVMDTWILQMNYPVVTVKRVDNSNTQLFVSQARYLADRNAIELGKYESPFNYTWIIPLTFTSNRSRNFNQSNQAVYWLWKNESTKVLTLKETLPSSRNGWIIANIDEIGYYRVNYDEDNWKALTDQLQVDHKVIPVINRAQIINDAWNLVKGNYLSLNIAFSTLDYLDKETSYQPWHAVRRELTYMDQMLSLNEIYEQFQRFLRCKLQKPYQYFGLNNTGSSHSNILSRTLIASQACKFGVIQCLQAVSEQYRSWMDNPSINPIDINFRSFVSCYAVSRGDWDEWNFTFKKYLESELPTERLTHLQALSCARQPWILNHYMESILSENTSIRFHERLNVISNVASTDVGRALAWDFYKTNFKRLKELYGYPFFSWQRLLASLTSNFNTAIELKELTDFQAQQEGNLSEIAATLSQAIDKVKANIKWMENYLPQIRQIITEKLAQSANCQ</sequence>
<dbReference type="InterPro" id="IPR050344">
    <property type="entry name" value="Peptidase_M1_aminopeptidases"/>
</dbReference>
<dbReference type="OrthoDB" id="510539at2759"/>
<dbReference type="FunFam" id="1.25.50.20:FF:000001">
    <property type="entry name" value="Aminopeptidase"/>
    <property type="match status" value="1"/>
</dbReference>
<dbReference type="GO" id="GO:0005886">
    <property type="term" value="C:plasma membrane"/>
    <property type="evidence" value="ECO:0007669"/>
    <property type="project" value="UniProtKB-SubCell"/>
</dbReference>
<evidence type="ECO:0000256" key="14">
    <source>
        <dbReference type="ARBA" id="ARBA00022729"/>
    </source>
</evidence>
<feature type="binding site" evidence="25">
    <location>
        <position position="449"/>
    </location>
    <ligand>
        <name>Zn(2+)</name>
        <dbReference type="ChEBI" id="CHEBI:29105"/>
        <note>catalytic</note>
    </ligand>
</feature>
<keyword evidence="15" id="KW-0378">Hydrolase</keyword>
<dbReference type="EC" id="3.4.11.7" evidence="7"/>
<dbReference type="GO" id="GO:0016285">
    <property type="term" value="F:alanyl aminopeptidase activity"/>
    <property type="evidence" value="ECO:0007669"/>
    <property type="project" value="UniProtKB-EC"/>
</dbReference>
<comment type="catalytic activity">
    <reaction evidence="2">
        <text>Release of N-terminal glutamate (and to a lesser extent aspartate) from a peptide.</text>
        <dbReference type="EC" id="3.4.11.7"/>
    </reaction>
</comment>
<comment type="subcellular location">
    <subcellularLocation>
        <location evidence="3">Cell membrane</location>
        <topology evidence="3">Single-pass type II membrane protein</topology>
    </subcellularLocation>
</comment>
<evidence type="ECO:0000256" key="5">
    <source>
        <dbReference type="ARBA" id="ARBA00011748"/>
    </source>
</evidence>
<evidence type="ECO:0000256" key="26">
    <source>
        <dbReference type="PIRSR" id="PIRSR634016-4"/>
    </source>
</evidence>
<keyword evidence="14" id="KW-0732">Signal</keyword>
<dbReference type="PRINTS" id="PR00756">
    <property type="entry name" value="ALADIPTASE"/>
</dbReference>
<evidence type="ECO:0000256" key="1">
    <source>
        <dbReference type="ARBA" id="ARBA00000098"/>
    </source>
</evidence>
<evidence type="ECO:0000256" key="15">
    <source>
        <dbReference type="ARBA" id="ARBA00022801"/>
    </source>
</evidence>
<proteinExistence type="inferred from homology"/>
<dbReference type="SUPFAM" id="SSF55486">
    <property type="entry name" value="Metalloproteases ('zincins'), catalytic domain"/>
    <property type="match status" value="1"/>
</dbReference>
<keyword evidence="18" id="KW-0735">Signal-anchor</keyword>
<evidence type="ECO:0000256" key="19">
    <source>
        <dbReference type="ARBA" id="ARBA00022989"/>
    </source>
</evidence>
<keyword evidence="23" id="KW-0325">Glycoprotein</keyword>
<protein>
    <recommendedName>
        <fullName evidence="8">Aminopeptidase N</fullName>
        <ecNumber evidence="6">3.4.11.2</ecNumber>
        <ecNumber evidence="7">3.4.11.7</ecNumber>
    </recommendedName>
</protein>
<evidence type="ECO:0000256" key="7">
    <source>
        <dbReference type="ARBA" id="ARBA00012567"/>
    </source>
</evidence>
<reference evidence="32" key="1">
    <citation type="submission" date="2025-08" db="UniProtKB">
        <authorList>
            <consortium name="RefSeq"/>
        </authorList>
    </citation>
    <scope>IDENTIFICATION</scope>
</reference>
<feature type="domain" description="ERAP1-like C-terminal" evidence="29">
    <location>
        <begin position="695"/>
        <end position="1016"/>
    </location>
</feature>
<evidence type="ECO:0000256" key="18">
    <source>
        <dbReference type="ARBA" id="ARBA00022968"/>
    </source>
</evidence>
<dbReference type="GO" id="GO:0006508">
    <property type="term" value="P:proteolysis"/>
    <property type="evidence" value="ECO:0007669"/>
    <property type="project" value="UniProtKB-KW"/>
</dbReference>
<dbReference type="Pfam" id="PF17900">
    <property type="entry name" value="Peptidase_M1_N"/>
    <property type="match status" value="2"/>
</dbReference>
<feature type="active site" description="Proton acceptor" evidence="24">
    <location>
        <position position="450"/>
    </location>
</feature>
<accession>A0A9W2YZ60</accession>
<keyword evidence="19" id="KW-1133">Transmembrane helix</keyword>
<keyword evidence="31" id="KW-1185">Reference proteome</keyword>
<keyword evidence="22" id="KW-1015">Disulfide bond</keyword>
<dbReference type="GO" id="GO:0042277">
    <property type="term" value="F:peptide binding"/>
    <property type="evidence" value="ECO:0007669"/>
    <property type="project" value="TreeGrafter"/>
</dbReference>
<comment type="catalytic activity">
    <reaction evidence="1">
        <text>Release of an N-terminal amino acid, Xaa-|-Yaa- from a peptide, amide or arylamide. Xaa is preferably Ala, but may be most amino acids including Pro (slow action). When a terminal hydrophobic residue is followed by a prolyl residue, the two may be released as an intact Xaa-Pro dipeptide.</text>
        <dbReference type="EC" id="3.4.11.2"/>
    </reaction>
</comment>
<evidence type="ECO:0000256" key="25">
    <source>
        <dbReference type="PIRSR" id="PIRSR634016-3"/>
    </source>
</evidence>
<dbReference type="Gene3D" id="1.25.50.20">
    <property type="match status" value="1"/>
</dbReference>
<evidence type="ECO:0000256" key="8">
    <source>
        <dbReference type="ARBA" id="ARBA00015611"/>
    </source>
</evidence>
<dbReference type="AlphaFoldDB" id="A0A9W2YZ60"/>
<keyword evidence="17" id="KW-0106">Calcium</keyword>
<evidence type="ECO:0000259" key="28">
    <source>
        <dbReference type="Pfam" id="PF01433"/>
    </source>
</evidence>
<gene>
    <name evidence="32" type="primary">LOC106080169</name>
</gene>
<evidence type="ECO:0000256" key="11">
    <source>
        <dbReference type="ARBA" id="ARBA00022670"/>
    </source>
</evidence>
<feature type="domain" description="Aminopeptidase N-like N-terminal" evidence="30">
    <location>
        <begin position="44"/>
        <end position="241"/>
    </location>
</feature>
<dbReference type="Pfam" id="PF11838">
    <property type="entry name" value="ERAP1_C"/>
    <property type="match status" value="1"/>
</dbReference>
<keyword evidence="9" id="KW-0031">Aminopeptidase</keyword>
<dbReference type="GO" id="GO:0005615">
    <property type="term" value="C:extracellular space"/>
    <property type="evidence" value="ECO:0007669"/>
    <property type="project" value="TreeGrafter"/>
</dbReference>
<evidence type="ECO:0000256" key="21">
    <source>
        <dbReference type="ARBA" id="ARBA00023136"/>
    </source>
</evidence>
<feature type="binding site" evidence="25">
    <location>
        <position position="472"/>
    </location>
    <ligand>
        <name>Zn(2+)</name>
        <dbReference type="ChEBI" id="CHEBI:29105"/>
        <note>catalytic</note>
    </ligand>
</feature>
<dbReference type="GO" id="GO:0008270">
    <property type="term" value="F:zinc ion binding"/>
    <property type="evidence" value="ECO:0007669"/>
    <property type="project" value="InterPro"/>
</dbReference>
<keyword evidence="12" id="KW-0812">Transmembrane</keyword>
<dbReference type="InterPro" id="IPR014782">
    <property type="entry name" value="Peptidase_M1_dom"/>
</dbReference>
<feature type="region of interest" description="Disordered" evidence="27">
    <location>
        <begin position="13"/>
        <end position="33"/>
    </location>
</feature>
<dbReference type="GO" id="GO:0005737">
    <property type="term" value="C:cytoplasm"/>
    <property type="evidence" value="ECO:0007669"/>
    <property type="project" value="TreeGrafter"/>
</dbReference>
<name>A0A9W2YZ60_BIOGL</name>
<dbReference type="FunFam" id="1.10.390.10:FF:000016">
    <property type="entry name" value="Glutamyl aminopeptidase"/>
    <property type="match status" value="1"/>
</dbReference>
<feature type="domain" description="Peptidase M1 membrane alanine aminopeptidase" evidence="28">
    <location>
        <begin position="377"/>
        <end position="601"/>
    </location>
</feature>
<evidence type="ECO:0000256" key="22">
    <source>
        <dbReference type="ARBA" id="ARBA00023157"/>
    </source>
</evidence>
<dbReference type="PANTHER" id="PTHR11533">
    <property type="entry name" value="PROTEASE M1 ZINC METALLOPROTEASE"/>
    <property type="match status" value="1"/>
</dbReference>
<dbReference type="InterPro" id="IPR045357">
    <property type="entry name" value="Aminopeptidase_N-like_N"/>
</dbReference>
<evidence type="ECO:0000256" key="9">
    <source>
        <dbReference type="ARBA" id="ARBA00022438"/>
    </source>
</evidence>
<evidence type="ECO:0000256" key="4">
    <source>
        <dbReference type="ARBA" id="ARBA00010136"/>
    </source>
</evidence>
<dbReference type="FunFam" id="2.60.40.1730:FF:000012">
    <property type="entry name" value="Aminopeptidase N"/>
    <property type="match status" value="1"/>
</dbReference>
<comment type="subunit">
    <text evidence="5">Homodimer; disulfide-linked.</text>
</comment>
<keyword evidence="11" id="KW-0645">Protease</keyword>
<comment type="similarity">
    <text evidence="4">Belongs to the peptidase M1 family.</text>
</comment>
<dbReference type="InterPro" id="IPR042097">
    <property type="entry name" value="Aminopeptidase_N-like_N_sf"/>
</dbReference>
<dbReference type="InterPro" id="IPR001930">
    <property type="entry name" value="Peptidase_M1"/>
</dbReference>
<organism evidence="31 32">
    <name type="scientific">Biomphalaria glabrata</name>
    <name type="common">Bloodfluke planorb</name>
    <name type="synonym">Freshwater snail</name>
    <dbReference type="NCBI Taxonomy" id="6526"/>
    <lineage>
        <taxon>Eukaryota</taxon>
        <taxon>Metazoa</taxon>
        <taxon>Spiralia</taxon>
        <taxon>Lophotrochozoa</taxon>
        <taxon>Mollusca</taxon>
        <taxon>Gastropoda</taxon>
        <taxon>Heterobranchia</taxon>
        <taxon>Euthyneura</taxon>
        <taxon>Panpulmonata</taxon>
        <taxon>Hygrophila</taxon>
        <taxon>Lymnaeoidea</taxon>
        <taxon>Planorbidae</taxon>
        <taxon>Biomphalaria</taxon>
    </lineage>
</organism>
<feature type="site" description="Transition state stabilizer" evidence="26">
    <location>
        <position position="535"/>
    </location>
</feature>
<dbReference type="GO" id="GO:0043171">
    <property type="term" value="P:peptide catabolic process"/>
    <property type="evidence" value="ECO:0007669"/>
    <property type="project" value="TreeGrafter"/>
</dbReference>
<dbReference type="GeneID" id="106080169"/>
<evidence type="ECO:0000313" key="31">
    <source>
        <dbReference type="Proteomes" id="UP001165740"/>
    </source>
</evidence>
<dbReference type="Pfam" id="PF01433">
    <property type="entry name" value="Peptidase_M1"/>
    <property type="match status" value="1"/>
</dbReference>
<evidence type="ECO:0000256" key="6">
    <source>
        <dbReference type="ARBA" id="ARBA00012564"/>
    </source>
</evidence>
<dbReference type="RefSeq" id="XP_055867992.1">
    <property type="nucleotide sequence ID" value="XM_056012017.1"/>
</dbReference>
<evidence type="ECO:0000256" key="12">
    <source>
        <dbReference type="ARBA" id="ARBA00022692"/>
    </source>
</evidence>
<evidence type="ECO:0000256" key="3">
    <source>
        <dbReference type="ARBA" id="ARBA00004401"/>
    </source>
</evidence>
<dbReference type="CDD" id="cd09601">
    <property type="entry name" value="M1_APN-Q_like"/>
    <property type="match status" value="1"/>
</dbReference>
<feature type="binding site" evidence="25">
    <location>
        <position position="453"/>
    </location>
    <ligand>
        <name>Zn(2+)</name>
        <dbReference type="ChEBI" id="CHEBI:29105"/>
        <note>catalytic</note>
    </ligand>
</feature>
<dbReference type="Gene3D" id="2.60.40.1910">
    <property type="match status" value="1"/>
</dbReference>
<keyword evidence="10" id="KW-1003">Cell membrane</keyword>